<accession>S8FEF7</accession>
<evidence type="ECO:0000313" key="3">
    <source>
        <dbReference type="Proteomes" id="UP000015241"/>
    </source>
</evidence>
<proteinExistence type="predicted"/>
<keyword evidence="3" id="KW-1185">Reference proteome</keyword>
<organism evidence="2 3">
    <name type="scientific">Fomitopsis schrenkii</name>
    <name type="common">Brown rot fungus</name>
    <dbReference type="NCBI Taxonomy" id="2126942"/>
    <lineage>
        <taxon>Eukaryota</taxon>
        <taxon>Fungi</taxon>
        <taxon>Dikarya</taxon>
        <taxon>Basidiomycota</taxon>
        <taxon>Agaricomycotina</taxon>
        <taxon>Agaricomycetes</taxon>
        <taxon>Polyporales</taxon>
        <taxon>Fomitopsis</taxon>
    </lineage>
</organism>
<gene>
    <name evidence="2" type="ORF">FOMPIDRAFT_112463</name>
</gene>
<dbReference type="EMBL" id="KE504153">
    <property type="protein sequence ID" value="EPS99895.1"/>
    <property type="molecule type" value="Genomic_DNA"/>
</dbReference>
<evidence type="ECO:0000256" key="1">
    <source>
        <dbReference type="SAM" id="MobiDB-lite"/>
    </source>
</evidence>
<sequence>MSLEIQKNVNLSVCGLFAAATFDRLPDYYELVPTRLTIAQILPGVYALFVIDTMTKIELAAVPFSHDWHLEYSELTRTLVWGVGQYHYHFFLPNPDVLLFSKFAEEFSKALSATRARVQAIWDRIASYARHLPSDWVEGDQSMDVFMDTTEDGPTEGKSRAGTRLGDDTTAPSGSRARTVAEDDYPSPSLSEYGNYTQSVAVAAAVVKIQVHTGSLISSINEQ</sequence>
<reference evidence="2 3" key="1">
    <citation type="journal article" date="2012" name="Science">
        <title>The Paleozoic origin of enzymatic lignin decomposition reconstructed from 31 fungal genomes.</title>
        <authorList>
            <person name="Floudas D."/>
            <person name="Binder M."/>
            <person name="Riley R."/>
            <person name="Barry K."/>
            <person name="Blanchette R.A."/>
            <person name="Henrissat B."/>
            <person name="Martinez A.T."/>
            <person name="Otillar R."/>
            <person name="Spatafora J.W."/>
            <person name="Yadav J.S."/>
            <person name="Aerts A."/>
            <person name="Benoit I."/>
            <person name="Boyd A."/>
            <person name="Carlson A."/>
            <person name="Copeland A."/>
            <person name="Coutinho P.M."/>
            <person name="de Vries R.P."/>
            <person name="Ferreira P."/>
            <person name="Findley K."/>
            <person name="Foster B."/>
            <person name="Gaskell J."/>
            <person name="Glotzer D."/>
            <person name="Gorecki P."/>
            <person name="Heitman J."/>
            <person name="Hesse C."/>
            <person name="Hori C."/>
            <person name="Igarashi K."/>
            <person name="Jurgens J.A."/>
            <person name="Kallen N."/>
            <person name="Kersten P."/>
            <person name="Kohler A."/>
            <person name="Kuees U."/>
            <person name="Kumar T.K.A."/>
            <person name="Kuo A."/>
            <person name="LaButti K."/>
            <person name="Larrondo L.F."/>
            <person name="Lindquist E."/>
            <person name="Ling A."/>
            <person name="Lombard V."/>
            <person name="Lucas S."/>
            <person name="Lundell T."/>
            <person name="Martin R."/>
            <person name="McLaughlin D.J."/>
            <person name="Morgenstern I."/>
            <person name="Morin E."/>
            <person name="Murat C."/>
            <person name="Nagy L.G."/>
            <person name="Nolan M."/>
            <person name="Ohm R.A."/>
            <person name="Patyshakuliyeva A."/>
            <person name="Rokas A."/>
            <person name="Ruiz-Duenas F.J."/>
            <person name="Sabat G."/>
            <person name="Salamov A."/>
            <person name="Samejima M."/>
            <person name="Schmutz J."/>
            <person name="Slot J.C."/>
            <person name="St John F."/>
            <person name="Stenlid J."/>
            <person name="Sun H."/>
            <person name="Sun S."/>
            <person name="Syed K."/>
            <person name="Tsang A."/>
            <person name="Wiebenga A."/>
            <person name="Young D."/>
            <person name="Pisabarro A."/>
            <person name="Eastwood D.C."/>
            <person name="Martin F."/>
            <person name="Cullen D."/>
            <person name="Grigoriev I.V."/>
            <person name="Hibbett D.S."/>
        </authorList>
    </citation>
    <scope>NUCLEOTIDE SEQUENCE</scope>
    <source>
        <strain evidence="3">FP-58527</strain>
    </source>
</reference>
<dbReference type="InParanoid" id="S8FEF7"/>
<dbReference type="AlphaFoldDB" id="S8FEF7"/>
<dbReference type="Proteomes" id="UP000015241">
    <property type="component" value="Unassembled WGS sequence"/>
</dbReference>
<dbReference type="HOGENOM" id="CLU_1240180_0_0_1"/>
<feature type="region of interest" description="Disordered" evidence="1">
    <location>
        <begin position="148"/>
        <end position="188"/>
    </location>
</feature>
<protein>
    <submittedName>
        <fullName evidence="2">Uncharacterized protein</fullName>
    </submittedName>
</protein>
<evidence type="ECO:0000313" key="2">
    <source>
        <dbReference type="EMBL" id="EPS99895.1"/>
    </source>
</evidence>
<name>S8FEF7_FOMSC</name>